<dbReference type="RefSeq" id="WP_290299376.1">
    <property type="nucleotide sequence ID" value="NZ_JAUFQR010000001.1"/>
</dbReference>
<keyword evidence="2" id="KW-1185">Reference proteome</keyword>
<sequence>MMTAKEFIANEIEKLNDLISNEAHTESTIQLKKELSEAVYVLDIFDRYQISKKTIDMILELPDSHTGYSDYRIINDCESDDVKQWVELNINNENIRLSDGDLIIKKK</sequence>
<accession>A0ABV7Y033</accession>
<protein>
    <submittedName>
        <fullName evidence="1">Uncharacterized protein</fullName>
    </submittedName>
</protein>
<dbReference type="EMBL" id="JBHRYO010000002">
    <property type="protein sequence ID" value="MFC3757881.1"/>
    <property type="molecule type" value="Genomic_DNA"/>
</dbReference>
<gene>
    <name evidence="1" type="ORF">ACFONJ_18015</name>
</gene>
<evidence type="ECO:0000313" key="1">
    <source>
        <dbReference type="EMBL" id="MFC3757881.1"/>
    </source>
</evidence>
<evidence type="ECO:0000313" key="2">
    <source>
        <dbReference type="Proteomes" id="UP001595735"/>
    </source>
</evidence>
<organism evidence="1 2">
    <name type="scientific">Chryseobacterium tructae</name>
    <dbReference type="NCBI Taxonomy" id="1037380"/>
    <lineage>
        <taxon>Bacteria</taxon>
        <taxon>Pseudomonadati</taxon>
        <taxon>Bacteroidota</taxon>
        <taxon>Flavobacteriia</taxon>
        <taxon>Flavobacteriales</taxon>
        <taxon>Weeksellaceae</taxon>
        <taxon>Chryseobacterium group</taxon>
        <taxon>Chryseobacterium</taxon>
    </lineage>
</organism>
<proteinExistence type="predicted"/>
<name>A0ABV7Y033_9FLAO</name>
<comment type="caution">
    <text evidence="1">The sequence shown here is derived from an EMBL/GenBank/DDBJ whole genome shotgun (WGS) entry which is preliminary data.</text>
</comment>
<reference evidence="2" key="1">
    <citation type="journal article" date="2019" name="Int. J. Syst. Evol. Microbiol.">
        <title>The Global Catalogue of Microorganisms (GCM) 10K type strain sequencing project: providing services to taxonomists for standard genome sequencing and annotation.</title>
        <authorList>
            <consortium name="The Broad Institute Genomics Platform"/>
            <consortium name="The Broad Institute Genome Sequencing Center for Infectious Disease"/>
            <person name="Wu L."/>
            <person name="Ma J."/>
        </authorList>
    </citation>
    <scope>NUCLEOTIDE SEQUENCE [LARGE SCALE GENOMIC DNA]</scope>
    <source>
        <strain evidence="2">CECT 7798</strain>
    </source>
</reference>
<dbReference type="Proteomes" id="UP001595735">
    <property type="component" value="Unassembled WGS sequence"/>
</dbReference>